<comment type="caution">
    <text evidence="1">The sequence shown here is derived from an EMBL/GenBank/DDBJ whole genome shotgun (WGS) entry which is preliminary data.</text>
</comment>
<protein>
    <submittedName>
        <fullName evidence="1">Uncharacterized protein</fullName>
    </submittedName>
</protein>
<dbReference type="EMBL" id="BART01008043">
    <property type="protein sequence ID" value="GAG67782.1"/>
    <property type="molecule type" value="Genomic_DNA"/>
</dbReference>
<accession>X1AD04</accession>
<organism evidence="1">
    <name type="scientific">marine sediment metagenome</name>
    <dbReference type="NCBI Taxonomy" id="412755"/>
    <lineage>
        <taxon>unclassified sequences</taxon>
        <taxon>metagenomes</taxon>
        <taxon>ecological metagenomes</taxon>
    </lineage>
</organism>
<evidence type="ECO:0000313" key="1">
    <source>
        <dbReference type="EMBL" id="GAG67782.1"/>
    </source>
</evidence>
<sequence length="299" mass="35520">MLIGNHNDSKAKQAQFKKDIDNCLDSETIKDECPEIQKYKNNFQKLEAEIDKIISDGEQKRSWERLLQELPEIKRLIGDYSRSKHRQAQFKKDIDSRLDSETIKDECPEIQKYKNNLQKLEAEIDRIIGHANKKKPSAFRDDRKTSKKKPLPWRLLRELPKIKMLIGNHNDSKAKQAQFKKDIDNCLDSETIKDECPEIQKYKNNFQKLEAEIDKIISDGEQKRSWERLLQELPEIKRLIGDYSRSKENITDSDILSWMEEHDKKAFDNYSKFSESFDRNIHIEFRDRTGDRTIKTIKF</sequence>
<proteinExistence type="predicted"/>
<reference evidence="1" key="1">
    <citation type="journal article" date="2014" name="Front. Microbiol.">
        <title>High frequency of phylogenetically diverse reductive dehalogenase-homologous genes in deep subseafloor sedimentary metagenomes.</title>
        <authorList>
            <person name="Kawai M."/>
            <person name="Futagami T."/>
            <person name="Toyoda A."/>
            <person name="Takaki Y."/>
            <person name="Nishi S."/>
            <person name="Hori S."/>
            <person name="Arai W."/>
            <person name="Tsubouchi T."/>
            <person name="Morono Y."/>
            <person name="Uchiyama I."/>
            <person name="Ito T."/>
            <person name="Fujiyama A."/>
            <person name="Inagaki F."/>
            <person name="Takami H."/>
        </authorList>
    </citation>
    <scope>NUCLEOTIDE SEQUENCE</scope>
    <source>
        <strain evidence="1">Expedition CK06-06</strain>
    </source>
</reference>
<name>X1AD04_9ZZZZ</name>
<dbReference type="AlphaFoldDB" id="X1AD04"/>
<gene>
    <name evidence="1" type="ORF">S01H4_18169</name>
</gene>